<dbReference type="Proteomes" id="UP000781932">
    <property type="component" value="Unassembled WGS sequence"/>
</dbReference>
<organism evidence="1 2">
    <name type="scientific">Colletotrichum karsti</name>
    <dbReference type="NCBI Taxonomy" id="1095194"/>
    <lineage>
        <taxon>Eukaryota</taxon>
        <taxon>Fungi</taxon>
        <taxon>Dikarya</taxon>
        <taxon>Ascomycota</taxon>
        <taxon>Pezizomycotina</taxon>
        <taxon>Sordariomycetes</taxon>
        <taxon>Hypocreomycetidae</taxon>
        <taxon>Glomerellales</taxon>
        <taxon>Glomerellaceae</taxon>
        <taxon>Colletotrichum</taxon>
        <taxon>Colletotrichum boninense species complex</taxon>
    </lineage>
</organism>
<dbReference type="RefSeq" id="XP_038738953.1">
    <property type="nucleotide sequence ID" value="XM_038895741.1"/>
</dbReference>
<comment type="caution">
    <text evidence="1">The sequence shown here is derived from an EMBL/GenBank/DDBJ whole genome shotgun (WGS) entry which is preliminary data.</text>
</comment>
<reference evidence="1" key="1">
    <citation type="submission" date="2020-03" db="EMBL/GenBank/DDBJ databases">
        <authorList>
            <person name="He L."/>
        </authorList>
    </citation>
    <scope>NUCLEOTIDE SEQUENCE</scope>
    <source>
        <strain evidence="1">CkLH20</strain>
    </source>
</reference>
<keyword evidence="2" id="KW-1185">Reference proteome</keyword>
<dbReference type="AlphaFoldDB" id="A0A9P6LEQ8"/>
<reference evidence="1" key="2">
    <citation type="submission" date="2020-11" db="EMBL/GenBank/DDBJ databases">
        <title>Whole genome sequencing of Colletotrichum sp.</title>
        <authorList>
            <person name="Li H."/>
        </authorList>
    </citation>
    <scope>NUCLEOTIDE SEQUENCE</scope>
    <source>
        <strain evidence="1">CkLH20</strain>
    </source>
</reference>
<dbReference type="GeneID" id="62168815"/>
<proteinExistence type="predicted"/>
<protein>
    <submittedName>
        <fullName evidence="1">Uncharacterized protein</fullName>
    </submittedName>
</protein>
<accession>A0A9P6LEQ8</accession>
<evidence type="ECO:0000313" key="2">
    <source>
        <dbReference type="Proteomes" id="UP000781932"/>
    </source>
</evidence>
<name>A0A9P6LEQ8_9PEZI</name>
<evidence type="ECO:0000313" key="1">
    <source>
        <dbReference type="EMBL" id="KAF9869492.1"/>
    </source>
</evidence>
<dbReference type="EMBL" id="JAATWM020000070">
    <property type="protein sequence ID" value="KAF9869492.1"/>
    <property type="molecule type" value="Genomic_DNA"/>
</dbReference>
<sequence>MRLNPAALLEGAAMLGQLLDVLHVVGVCYQAKGVLLPLMIFGVSPRRIQTKRPHEKRRRRWLLLVNGGDTGSGFGEGIQLVVPSLKPPFKLPAAIASYEKNLQRSRPQDKQRFDLTGKARVAPLLPPPKKPFLLSAAVSIVAHTFGAVLTRWLQSWLESLLRWRSWSSSILPAQPTEPAAALTSATSNLTTTALTTIEAPFQDAVNLAGGIERATKHLSVALENMQLFEIPPVAYFLKGLLATATDSTNAVAMGIRSFSGYLGAWSSSTSSGRAAWKDSTASHLGVRTITSTAPVGLTIVSSLLRFLRLLSPAAERLARLMWPDSAGDCRSPVNIHHTAVVLSVFSDLVSLADEWTAVVQALAPVLILLSTPLFIDEEDPNDPEILCTTPFYLRAMAELTDKVVKNAAGELPHERARRHAARRLASSMGNSLTAARTSGTTLDSTGYLAPLSDSKLHGAERDNSY</sequence>
<gene>
    <name evidence="1" type="ORF">CkaCkLH20_13030</name>
</gene>